<evidence type="ECO:0000256" key="2">
    <source>
        <dbReference type="ARBA" id="ARBA00022692"/>
    </source>
</evidence>
<evidence type="ECO:0000313" key="7">
    <source>
        <dbReference type="Proteomes" id="UP000233343"/>
    </source>
</evidence>
<evidence type="ECO:0000256" key="5">
    <source>
        <dbReference type="SAM" id="Phobius"/>
    </source>
</evidence>
<sequence>MKTLFFLSLTISIYFISKWAYGKTNKIYFSPLVIAPLVIIMFLILFNIPYSSYNEGSKWITALLQPATVALAIPLYRFYPILKKYFVEIILSVLIGSLSAIYLAYLLGKLLKLESTLAHSIIPYSITSPIAMDVVNLIGGVPTITAVFVIMTGVLGMIIGPYYIQLFQIKSDIAKGVLLGTTAHGAGTAKALEIGTGAGAVSSVCMILAAIISFIISPWLMSFIL</sequence>
<comment type="caution">
    <text evidence="6">The sequence shown here is derived from an EMBL/GenBank/DDBJ whole genome shotgun (WGS) entry which is preliminary data.</text>
</comment>
<feature type="transmembrane region" description="Helical" evidence="5">
    <location>
        <begin position="32"/>
        <end position="50"/>
    </location>
</feature>
<dbReference type="InterPro" id="IPR007300">
    <property type="entry name" value="CidB/LrgB"/>
</dbReference>
<reference evidence="6 7" key="1">
    <citation type="journal article" date="2010" name="Int. J. Syst. Evol. Microbiol.">
        <title>Bacillus horneckiae sp. nov., isolated from a spacecraft-assembly clean room.</title>
        <authorList>
            <person name="Vaishampayan P."/>
            <person name="Probst A."/>
            <person name="Krishnamurthi S."/>
            <person name="Ghosh S."/>
            <person name="Osman S."/>
            <person name="McDowall A."/>
            <person name="Ruckmani A."/>
            <person name="Mayilraj S."/>
            <person name="Venkateswaran K."/>
        </authorList>
    </citation>
    <scope>NUCLEOTIDE SEQUENCE [LARGE SCALE GENOMIC DNA]</scope>
    <source>
        <strain evidence="7">1PO1SC</strain>
    </source>
</reference>
<feature type="transmembrane region" description="Helical" evidence="5">
    <location>
        <begin position="200"/>
        <end position="221"/>
    </location>
</feature>
<dbReference type="Proteomes" id="UP000233343">
    <property type="component" value="Unassembled WGS sequence"/>
</dbReference>
<dbReference type="PANTHER" id="PTHR30249">
    <property type="entry name" value="PUTATIVE SEROTONIN TRANSPORTER"/>
    <property type="match status" value="1"/>
</dbReference>
<dbReference type="PANTHER" id="PTHR30249:SF3">
    <property type="entry name" value="MUREIN HYDROLASE EXPORT REGULATOR"/>
    <property type="match status" value="1"/>
</dbReference>
<dbReference type="Pfam" id="PF04172">
    <property type="entry name" value="LrgB"/>
    <property type="match status" value="1"/>
</dbReference>
<protein>
    <submittedName>
        <fullName evidence="6">LrgB family protein</fullName>
    </submittedName>
</protein>
<gene>
    <name evidence="6" type="ORF">CWS20_05560</name>
</gene>
<evidence type="ECO:0000256" key="4">
    <source>
        <dbReference type="ARBA" id="ARBA00023136"/>
    </source>
</evidence>
<keyword evidence="7" id="KW-1185">Reference proteome</keyword>
<feature type="transmembrane region" description="Helical" evidence="5">
    <location>
        <begin position="62"/>
        <end position="79"/>
    </location>
</feature>
<keyword evidence="3 5" id="KW-1133">Transmembrane helix</keyword>
<organism evidence="6 7">
    <name type="scientific">Cytobacillus horneckiae</name>
    <dbReference type="NCBI Taxonomy" id="549687"/>
    <lineage>
        <taxon>Bacteria</taxon>
        <taxon>Bacillati</taxon>
        <taxon>Bacillota</taxon>
        <taxon>Bacilli</taxon>
        <taxon>Bacillales</taxon>
        <taxon>Bacillaceae</taxon>
        <taxon>Cytobacillus</taxon>
    </lineage>
</organism>
<comment type="subcellular location">
    <subcellularLocation>
        <location evidence="1">Membrane</location>
        <topology evidence="1">Multi-pass membrane protein</topology>
    </subcellularLocation>
</comment>
<dbReference type="GO" id="GO:0016020">
    <property type="term" value="C:membrane"/>
    <property type="evidence" value="ECO:0007669"/>
    <property type="project" value="UniProtKB-SubCell"/>
</dbReference>
<name>A0A2N0ZKF2_9BACI</name>
<feature type="transmembrane region" description="Helical" evidence="5">
    <location>
        <begin position="85"/>
        <end position="105"/>
    </location>
</feature>
<dbReference type="AlphaFoldDB" id="A0A2N0ZKF2"/>
<dbReference type="RefSeq" id="WP_066196830.1">
    <property type="nucleotide sequence ID" value="NZ_JARMMB010000047.1"/>
</dbReference>
<proteinExistence type="predicted"/>
<accession>A0A2N0ZKF2</accession>
<keyword evidence="4 5" id="KW-0472">Membrane</keyword>
<feature type="transmembrane region" description="Helical" evidence="5">
    <location>
        <begin position="144"/>
        <end position="164"/>
    </location>
</feature>
<evidence type="ECO:0000313" key="6">
    <source>
        <dbReference type="EMBL" id="PKG29978.1"/>
    </source>
</evidence>
<keyword evidence="2 5" id="KW-0812">Transmembrane</keyword>
<evidence type="ECO:0000256" key="1">
    <source>
        <dbReference type="ARBA" id="ARBA00004141"/>
    </source>
</evidence>
<dbReference type="EMBL" id="PISD01000009">
    <property type="protein sequence ID" value="PKG29978.1"/>
    <property type="molecule type" value="Genomic_DNA"/>
</dbReference>
<evidence type="ECO:0000256" key="3">
    <source>
        <dbReference type="ARBA" id="ARBA00022989"/>
    </source>
</evidence>